<dbReference type="Gene3D" id="3.40.50.720">
    <property type="entry name" value="NAD(P)-binding Rossmann-like Domain"/>
    <property type="match status" value="1"/>
</dbReference>
<evidence type="ECO:0000313" key="3">
    <source>
        <dbReference type="Proteomes" id="UP001550535"/>
    </source>
</evidence>
<proteinExistence type="predicted"/>
<keyword evidence="3" id="KW-1185">Reference proteome</keyword>
<dbReference type="SUPFAM" id="SSF51735">
    <property type="entry name" value="NAD(P)-binding Rossmann-fold domains"/>
    <property type="match status" value="1"/>
</dbReference>
<dbReference type="RefSeq" id="WP_357801606.1">
    <property type="nucleotide sequence ID" value="NZ_JBEYBM010000001.1"/>
</dbReference>
<gene>
    <name evidence="2" type="ORF">ABZ507_07745</name>
</gene>
<dbReference type="InterPro" id="IPR016040">
    <property type="entry name" value="NAD(P)-bd_dom"/>
</dbReference>
<evidence type="ECO:0000259" key="1">
    <source>
        <dbReference type="Pfam" id="PF13460"/>
    </source>
</evidence>
<dbReference type="InterPro" id="IPR036291">
    <property type="entry name" value="NAD(P)-bd_dom_sf"/>
</dbReference>
<dbReference type="Proteomes" id="UP001550535">
    <property type="component" value="Unassembled WGS sequence"/>
</dbReference>
<dbReference type="Gene3D" id="3.90.25.10">
    <property type="entry name" value="UDP-galactose 4-epimerase, domain 1"/>
    <property type="match status" value="1"/>
</dbReference>
<dbReference type="PANTHER" id="PTHR43162">
    <property type="match status" value="1"/>
</dbReference>
<comment type="caution">
    <text evidence="2">The sequence shown here is derived from an EMBL/GenBank/DDBJ whole genome shotgun (WGS) entry which is preliminary data.</text>
</comment>
<dbReference type="InterPro" id="IPR051604">
    <property type="entry name" value="Ergot_Alk_Oxidoreductase"/>
</dbReference>
<name>A0ABV2X787_9NOCA</name>
<accession>A0ABV2X787</accession>
<dbReference type="PANTHER" id="PTHR43162:SF1">
    <property type="entry name" value="PRESTALK A DIFFERENTIATION PROTEIN A"/>
    <property type="match status" value="1"/>
</dbReference>
<sequence length="273" mass="29607">MKILVTGATGNIGRKVVDHLLTMGATDVRALTNDPRRAALPDQVEVIPGYLRRLDSLSAAFEDVDCLYLAPTPDTVTEVLTLARTAGVRRVVDLSGEPESWWGSVTEAVESSGLEWTHLWPGDFMENTRIWAKQIRDTGAVREPYPSSASAPIAMDDIAEVAATALLGDEHAGKTYSLAGPEILTRTELVRQLGVALNHHIPFIRVSREEAIEAFRSEMGDTASWYVDEVLGGMPEHPVAPTTSVPEIIGRPATTFAHWAADHAQDFAATPTS</sequence>
<feature type="domain" description="NAD(P)-binding" evidence="1">
    <location>
        <begin position="7"/>
        <end position="94"/>
    </location>
</feature>
<protein>
    <submittedName>
        <fullName evidence="2">NAD(P)H-binding protein</fullName>
    </submittedName>
</protein>
<evidence type="ECO:0000313" key="2">
    <source>
        <dbReference type="EMBL" id="MEU2121714.1"/>
    </source>
</evidence>
<reference evidence="2 3" key="1">
    <citation type="submission" date="2024-06" db="EMBL/GenBank/DDBJ databases">
        <title>The Natural Products Discovery Center: Release of the First 8490 Sequenced Strains for Exploring Actinobacteria Biosynthetic Diversity.</title>
        <authorList>
            <person name="Kalkreuter E."/>
            <person name="Kautsar S.A."/>
            <person name="Yang D."/>
            <person name="Bader C.D."/>
            <person name="Teijaro C.N."/>
            <person name="Fluegel L."/>
            <person name="Davis C.M."/>
            <person name="Simpson J.R."/>
            <person name="Lauterbach L."/>
            <person name="Steele A.D."/>
            <person name="Gui C."/>
            <person name="Meng S."/>
            <person name="Li G."/>
            <person name="Viehrig K."/>
            <person name="Ye F."/>
            <person name="Su P."/>
            <person name="Kiefer A.F."/>
            <person name="Nichols A."/>
            <person name="Cepeda A.J."/>
            <person name="Yan W."/>
            <person name="Fan B."/>
            <person name="Jiang Y."/>
            <person name="Adhikari A."/>
            <person name="Zheng C.-J."/>
            <person name="Schuster L."/>
            <person name="Cowan T.M."/>
            <person name="Smanski M.J."/>
            <person name="Chevrette M.G."/>
            <person name="De Carvalho L.P.S."/>
            <person name="Shen B."/>
        </authorList>
    </citation>
    <scope>NUCLEOTIDE SEQUENCE [LARGE SCALE GENOMIC DNA]</scope>
    <source>
        <strain evidence="2 3">NPDC019434</strain>
    </source>
</reference>
<organism evidence="2 3">
    <name type="scientific">Nocardia niwae</name>
    <dbReference type="NCBI Taxonomy" id="626084"/>
    <lineage>
        <taxon>Bacteria</taxon>
        <taxon>Bacillati</taxon>
        <taxon>Actinomycetota</taxon>
        <taxon>Actinomycetes</taxon>
        <taxon>Mycobacteriales</taxon>
        <taxon>Nocardiaceae</taxon>
        <taxon>Nocardia</taxon>
    </lineage>
</organism>
<dbReference type="Pfam" id="PF13460">
    <property type="entry name" value="NAD_binding_10"/>
    <property type="match status" value="1"/>
</dbReference>
<dbReference type="EMBL" id="JBEYBR010000014">
    <property type="protein sequence ID" value="MEU2121714.1"/>
    <property type="molecule type" value="Genomic_DNA"/>
</dbReference>